<reference evidence="2" key="2">
    <citation type="journal article" date="2023" name="IMA Fungus">
        <title>Comparative genomic study of the Penicillium genus elucidates a diverse pangenome and 15 lateral gene transfer events.</title>
        <authorList>
            <person name="Petersen C."/>
            <person name="Sorensen T."/>
            <person name="Nielsen M.R."/>
            <person name="Sondergaard T.E."/>
            <person name="Sorensen J.L."/>
            <person name="Fitzpatrick D.A."/>
            <person name="Frisvad J.C."/>
            <person name="Nielsen K.L."/>
        </authorList>
    </citation>
    <scope>NUCLEOTIDE SEQUENCE</scope>
    <source>
        <strain evidence="2">IBT 21917</strain>
    </source>
</reference>
<organism evidence="2 3">
    <name type="scientific">Penicillium capsulatum</name>
    <dbReference type="NCBI Taxonomy" id="69766"/>
    <lineage>
        <taxon>Eukaryota</taxon>
        <taxon>Fungi</taxon>
        <taxon>Dikarya</taxon>
        <taxon>Ascomycota</taxon>
        <taxon>Pezizomycotina</taxon>
        <taxon>Eurotiomycetes</taxon>
        <taxon>Eurotiomycetidae</taxon>
        <taxon>Eurotiales</taxon>
        <taxon>Aspergillaceae</taxon>
        <taxon>Penicillium</taxon>
    </lineage>
</organism>
<evidence type="ECO:0000313" key="3">
    <source>
        <dbReference type="Proteomes" id="UP001146351"/>
    </source>
</evidence>
<gene>
    <name evidence="2" type="ORF">N7492_004363</name>
</gene>
<feature type="compositionally biased region" description="Basic and acidic residues" evidence="1">
    <location>
        <begin position="1"/>
        <end position="28"/>
    </location>
</feature>
<reference evidence="2" key="1">
    <citation type="submission" date="2022-11" db="EMBL/GenBank/DDBJ databases">
        <authorList>
            <person name="Petersen C."/>
        </authorList>
    </citation>
    <scope>NUCLEOTIDE SEQUENCE</scope>
    <source>
        <strain evidence="2">IBT 21917</strain>
    </source>
</reference>
<protein>
    <submittedName>
        <fullName evidence="2">Uncharacterized protein</fullName>
    </submittedName>
</protein>
<keyword evidence="3" id="KW-1185">Reference proteome</keyword>
<evidence type="ECO:0000256" key="1">
    <source>
        <dbReference type="SAM" id="MobiDB-lite"/>
    </source>
</evidence>
<dbReference type="Proteomes" id="UP001146351">
    <property type="component" value="Unassembled WGS sequence"/>
</dbReference>
<feature type="region of interest" description="Disordered" evidence="1">
    <location>
        <begin position="1"/>
        <end position="57"/>
    </location>
</feature>
<sequence>MAKMMDAEKRNNDRPNSSDKTAKKDTTTKKNTTTTQTSQTTRSSDPEEVLATQATVAGPISLLPQHIHLQDQNPKRHGWGPAGSIWRFILGDGAKFIMKAACQGSGCTNINGKHSKKMSAGI</sequence>
<proteinExistence type="predicted"/>
<dbReference type="AlphaFoldDB" id="A0A9W9IAB6"/>
<feature type="compositionally biased region" description="Low complexity" evidence="1">
    <location>
        <begin position="29"/>
        <end position="43"/>
    </location>
</feature>
<accession>A0A9W9IAB6</accession>
<comment type="caution">
    <text evidence="2">The sequence shown here is derived from an EMBL/GenBank/DDBJ whole genome shotgun (WGS) entry which is preliminary data.</text>
</comment>
<dbReference type="EMBL" id="JAPQKO010000003">
    <property type="protein sequence ID" value="KAJ5171770.1"/>
    <property type="molecule type" value="Genomic_DNA"/>
</dbReference>
<name>A0A9W9IAB6_9EURO</name>
<evidence type="ECO:0000313" key="2">
    <source>
        <dbReference type="EMBL" id="KAJ5171770.1"/>
    </source>
</evidence>